<reference evidence="3" key="1">
    <citation type="journal article" date="2015" name="PLoS Genet.">
        <title>Genome Sequence and Transcriptome Analyses of Chrysochromulina tobin: Metabolic Tools for Enhanced Algal Fitness in the Prominent Order Prymnesiales (Haptophyceae).</title>
        <authorList>
            <person name="Hovde B.T."/>
            <person name="Deodato C.R."/>
            <person name="Hunsperger H.M."/>
            <person name="Ryken S.A."/>
            <person name="Yost W."/>
            <person name="Jha R.K."/>
            <person name="Patterson J."/>
            <person name="Monnat R.J. Jr."/>
            <person name="Barlow S.B."/>
            <person name="Starkenburg S.R."/>
            <person name="Cattolico R.A."/>
        </authorList>
    </citation>
    <scope>NUCLEOTIDE SEQUENCE</scope>
    <source>
        <strain evidence="3">CCMP291</strain>
    </source>
</reference>
<keyword evidence="1" id="KW-1133">Transmembrane helix</keyword>
<keyword evidence="1" id="KW-0472">Membrane</keyword>
<evidence type="ECO:0000313" key="3">
    <source>
        <dbReference type="Proteomes" id="UP000037460"/>
    </source>
</evidence>
<protein>
    <submittedName>
        <fullName evidence="2">Uncharacterized protein</fullName>
    </submittedName>
</protein>
<keyword evidence="1" id="KW-0812">Transmembrane</keyword>
<keyword evidence="3" id="KW-1185">Reference proteome</keyword>
<sequence>MFVVFLVLGKEVFFVSGQRYHAPAKEKYGPLGVFFFAALLIMTDPSVHMMGDLGCCVSTWQNTSNAKDTPYAWLPPSADFSPGGPIPGSFLTLRPDGTVYQAPGTTGPFQLFSATTQQPLVFYETGEVNPLNGGYTAAECPKYGVNPITGYCYMTDVTLPYEEQLAQLGEYGMALADPSQPFNMTTNNYVCGCDGCTPTEDFAHLSVVGVFSAIVCTYVGFTLLAVAVGWNANIHKKLKKFKEQWNKLRGLQKKRAAALSNAEYTAATLP</sequence>
<name>A0A0M0K0T2_9EUKA</name>
<dbReference type="Proteomes" id="UP000037460">
    <property type="component" value="Unassembled WGS sequence"/>
</dbReference>
<organism evidence="2 3">
    <name type="scientific">Chrysochromulina tobinii</name>
    <dbReference type="NCBI Taxonomy" id="1460289"/>
    <lineage>
        <taxon>Eukaryota</taxon>
        <taxon>Haptista</taxon>
        <taxon>Haptophyta</taxon>
        <taxon>Prymnesiophyceae</taxon>
        <taxon>Prymnesiales</taxon>
        <taxon>Chrysochromulinaceae</taxon>
        <taxon>Chrysochromulina</taxon>
    </lineage>
</organism>
<dbReference type="AlphaFoldDB" id="A0A0M0K0T2"/>
<gene>
    <name evidence="2" type="ORF">Ctob_012369</name>
</gene>
<evidence type="ECO:0000256" key="1">
    <source>
        <dbReference type="SAM" id="Phobius"/>
    </source>
</evidence>
<dbReference type="EMBL" id="JWZX01001778">
    <property type="protein sequence ID" value="KOO32425.1"/>
    <property type="molecule type" value="Genomic_DNA"/>
</dbReference>
<feature type="transmembrane region" description="Helical" evidence="1">
    <location>
        <begin position="202"/>
        <end position="230"/>
    </location>
</feature>
<comment type="caution">
    <text evidence="2">The sequence shown here is derived from an EMBL/GenBank/DDBJ whole genome shotgun (WGS) entry which is preliminary data.</text>
</comment>
<evidence type="ECO:0000313" key="2">
    <source>
        <dbReference type="EMBL" id="KOO32425.1"/>
    </source>
</evidence>
<accession>A0A0M0K0T2</accession>
<proteinExistence type="predicted"/>